<evidence type="ECO:0000256" key="5">
    <source>
        <dbReference type="SAM" id="Phobius"/>
    </source>
</evidence>
<dbReference type="Gene3D" id="1.20.1720.10">
    <property type="entry name" value="Multidrug resistance protein D"/>
    <property type="match status" value="1"/>
</dbReference>
<feature type="transmembrane region" description="Helical" evidence="5">
    <location>
        <begin position="385"/>
        <end position="403"/>
    </location>
</feature>
<dbReference type="PANTHER" id="PTHR42718:SF42">
    <property type="entry name" value="EXPORT PROTEIN"/>
    <property type="match status" value="1"/>
</dbReference>
<organism evidence="7 8">
    <name type="scientific">Amycolatopsis tucumanensis</name>
    <dbReference type="NCBI Taxonomy" id="401106"/>
    <lineage>
        <taxon>Bacteria</taxon>
        <taxon>Bacillati</taxon>
        <taxon>Actinomycetota</taxon>
        <taxon>Actinomycetes</taxon>
        <taxon>Pseudonocardiales</taxon>
        <taxon>Pseudonocardiaceae</taxon>
        <taxon>Amycolatopsis</taxon>
    </lineage>
</organism>
<dbReference type="EMBL" id="BAABCM010000007">
    <property type="protein sequence ID" value="GAA3825408.1"/>
    <property type="molecule type" value="Genomic_DNA"/>
</dbReference>
<feature type="transmembrane region" description="Helical" evidence="5">
    <location>
        <begin position="415"/>
        <end position="437"/>
    </location>
</feature>
<sequence length="440" mass="42822">MPDRRATVLFTQCAGMFLVQLDVTVVNVALPDIGAAVGAGVPALQWVVDGYTVALAALLLTGGALADVLGPRRVVLAGLGIFGAASAGCALAPGSAALVAARVAQGAGAALLLPGTLAVITRAFPGRREQARALGVWAGVSALALAAGPLLGGLLVTATGWRSLFWINVPLTALAAAGTLRVPAGPPAAGRVDVAGTVTGATALAALVYAVIQSSVPAAVLGVAAAVAFLAAERRSPAPMLPLTLLRSRTFAAANLVAGAMNFAGLGTILLATLYLQGVHHATPPAAALAMLPGFLPLSLLAPVTGRLTARFGPRPVMIAGLLTGSAGLLGLLRVTATSTITGAFLPAFALVGVGLGLLTAAVVAAAVGGVPADRAGIASGVNNTARQACGALGIATFGAIAGSPARPAAFVHGLHAAAVLGAALWLAAAVLTAAAVGRP</sequence>
<keyword evidence="8" id="KW-1185">Reference proteome</keyword>
<feature type="transmembrane region" description="Helical" evidence="5">
    <location>
        <begin position="216"/>
        <end position="232"/>
    </location>
</feature>
<dbReference type="InterPro" id="IPR020846">
    <property type="entry name" value="MFS_dom"/>
</dbReference>
<dbReference type="PROSITE" id="PS50850">
    <property type="entry name" value="MFS"/>
    <property type="match status" value="1"/>
</dbReference>
<dbReference type="SUPFAM" id="SSF103473">
    <property type="entry name" value="MFS general substrate transporter"/>
    <property type="match status" value="1"/>
</dbReference>
<dbReference type="RefSeq" id="WP_237337432.1">
    <property type="nucleotide sequence ID" value="NZ_BAABCM010000007.1"/>
</dbReference>
<keyword evidence="2 5" id="KW-0812">Transmembrane</keyword>
<name>A0ABP7ISA9_9PSEU</name>
<feature type="transmembrane region" description="Helical" evidence="5">
    <location>
        <begin position="317"/>
        <end position="337"/>
    </location>
</feature>
<evidence type="ECO:0000256" key="4">
    <source>
        <dbReference type="ARBA" id="ARBA00023136"/>
    </source>
</evidence>
<evidence type="ECO:0000256" key="2">
    <source>
        <dbReference type="ARBA" id="ARBA00022692"/>
    </source>
</evidence>
<keyword evidence="3 5" id="KW-1133">Transmembrane helix</keyword>
<feature type="domain" description="Major facilitator superfamily (MFS) profile" evidence="6">
    <location>
        <begin position="8"/>
        <end position="440"/>
    </location>
</feature>
<feature type="transmembrane region" description="Helical" evidence="5">
    <location>
        <begin position="253"/>
        <end position="275"/>
    </location>
</feature>
<dbReference type="PANTHER" id="PTHR42718">
    <property type="entry name" value="MAJOR FACILITATOR SUPERFAMILY MULTIDRUG TRANSPORTER MFSC"/>
    <property type="match status" value="1"/>
</dbReference>
<comment type="caution">
    <text evidence="7">The sequence shown here is derived from an EMBL/GenBank/DDBJ whole genome shotgun (WGS) entry which is preliminary data.</text>
</comment>
<feature type="transmembrane region" description="Helical" evidence="5">
    <location>
        <begin position="287"/>
        <end position="305"/>
    </location>
</feature>
<dbReference type="InterPro" id="IPR036259">
    <property type="entry name" value="MFS_trans_sf"/>
</dbReference>
<feature type="transmembrane region" description="Helical" evidence="5">
    <location>
        <begin position="106"/>
        <end position="124"/>
    </location>
</feature>
<protein>
    <submittedName>
        <fullName evidence="7">MFS transporter</fullName>
    </submittedName>
</protein>
<reference evidence="8" key="1">
    <citation type="journal article" date="2019" name="Int. J. Syst. Evol. Microbiol.">
        <title>The Global Catalogue of Microorganisms (GCM) 10K type strain sequencing project: providing services to taxonomists for standard genome sequencing and annotation.</title>
        <authorList>
            <consortium name="The Broad Institute Genomics Platform"/>
            <consortium name="The Broad Institute Genome Sequencing Center for Infectious Disease"/>
            <person name="Wu L."/>
            <person name="Ma J."/>
        </authorList>
    </citation>
    <scope>NUCLEOTIDE SEQUENCE [LARGE SCALE GENOMIC DNA]</scope>
    <source>
        <strain evidence="8">JCM 17017</strain>
    </source>
</reference>
<evidence type="ECO:0000256" key="3">
    <source>
        <dbReference type="ARBA" id="ARBA00022989"/>
    </source>
</evidence>
<keyword evidence="4 5" id="KW-0472">Membrane</keyword>
<gene>
    <name evidence="7" type="ORF">GCM10022380_50220</name>
</gene>
<evidence type="ECO:0000256" key="1">
    <source>
        <dbReference type="ARBA" id="ARBA00004651"/>
    </source>
</evidence>
<accession>A0ABP7ISA9</accession>
<dbReference type="Pfam" id="PF07690">
    <property type="entry name" value="MFS_1"/>
    <property type="match status" value="1"/>
</dbReference>
<feature type="transmembrane region" description="Helical" evidence="5">
    <location>
        <begin position="7"/>
        <end position="30"/>
    </location>
</feature>
<comment type="subcellular location">
    <subcellularLocation>
        <location evidence="1">Cell membrane</location>
        <topology evidence="1">Multi-pass membrane protein</topology>
    </subcellularLocation>
</comment>
<proteinExistence type="predicted"/>
<evidence type="ECO:0000313" key="8">
    <source>
        <dbReference type="Proteomes" id="UP001501624"/>
    </source>
</evidence>
<feature type="transmembrane region" description="Helical" evidence="5">
    <location>
        <begin position="349"/>
        <end position="373"/>
    </location>
</feature>
<dbReference type="Proteomes" id="UP001501624">
    <property type="component" value="Unassembled WGS sequence"/>
</dbReference>
<feature type="transmembrane region" description="Helical" evidence="5">
    <location>
        <begin position="50"/>
        <end position="69"/>
    </location>
</feature>
<feature type="transmembrane region" description="Helical" evidence="5">
    <location>
        <begin position="76"/>
        <end position="100"/>
    </location>
</feature>
<evidence type="ECO:0000259" key="6">
    <source>
        <dbReference type="PROSITE" id="PS50850"/>
    </source>
</evidence>
<feature type="transmembrane region" description="Helical" evidence="5">
    <location>
        <begin position="136"/>
        <end position="157"/>
    </location>
</feature>
<evidence type="ECO:0000313" key="7">
    <source>
        <dbReference type="EMBL" id="GAA3825408.1"/>
    </source>
</evidence>
<dbReference type="InterPro" id="IPR011701">
    <property type="entry name" value="MFS"/>
</dbReference>
<dbReference type="Gene3D" id="1.20.1250.20">
    <property type="entry name" value="MFS general substrate transporter like domains"/>
    <property type="match status" value="1"/>
</dbReference>
<dbReference type="CDD" id="cd17321">
    <property type="entry name" value="MFS_MMR_MDR_like"/>
    <property type="match status" value="1"/>
</dbReference>